<dbReference type="AlphaFoldDB" id="A0AA86PEC5"/>
<gene>
    <name evidence="3" type="ORF">HINF_LOCUS24041</name>
    <name evidence="4" type="ORF">HINF_LOCUS51714</name>
</gene>
<dbReference type="EMBL" id="CAXDID020000254">
    <property type="protein sequence ID" value="CAL6065176.1"/>
    <property type="molecule type" value="Genomic_DNA"/>
</dbReference>
<dbReference type="SUPFAM" id="SSF55729">
    <property type="entry name" value="Acyl-CoA N-acyltransferases (Nat)"/>
    <property type="match status" value="1"/>
</dbReference>
<evidence type="ECO:0000313" key="4">
    <source>
        <dbReference type="EMBL" id="CAL6065176.1"/>
    </source>
</evidence>
<name>A0AA86PEC5_9EUKA</name>
<comment type="pathway">
    <text evidence="1">Nucleotide-sugar biosynthesis; UDP-N-acetyl-alpha-D-glucosamine biosynthesis; N-acetyl-alpha-D-glucosamine 1-phosphate from alpha-D-glucosamine 6-phosphate (route I): step 1/2.</text>
</comment>
<protein>
    <recommendedName>
        <fullName evidence="1">Glucosamine 6-phosphate N-acetyltransferase</fullName>
        <ecNumber evidence="1">2.3.1.4</ecNumber>
    </recommendedName>
</protein>
<dbReference type="GO" id="GO:0004343">
    <property type="term" value="F:glucosamine 6-phosphate N-acetyltransferase activity"/>
    <property type="evidence" value="ECO:0007669"/>
    <property type="project" value="UniProtKB-UniRule"/>
</dbReference>
<evidence type="ECO:0000256" key="1">
    <source>
        <dbReference type="RuleBase" id="RU365086"/>
    </source>
</evidence>
<dbReference type="Proteomes" id="UP001642409">
    <property type="component" value="Unassembled WGS sequence"/>
</dbReference>
<evidence type="ECO:0000313" key="3">
    <source>
        <dbReference type="EMBL" id="CAI9936396.1"/>
    </source>
</evidence>
<comment type="caution">
    <text evidence="3">The sequence shown here is derived from an EMBL/GenBank/DDBJ whole genome shotgun (WGS) entry which is preliminary data.</text>
</comment>
<dbReference type="InterPro" id="IPR039143">
    <property type="entry name" value="GNPNAT1-like"/>
</dbReference>
<dbReference type="Pfam" id="PF00583">
    <property type="entry name" value="Acetyltransf_1"/>
    <property type="match status" value="1"/>
</dbReference>
<dbReference type="PROSITE" id="PS51186">
    <property type="entry name" value="GNAT"/>
    <property type="match status" value="1"/>
</dbReference>
<evidence type="ECO:0000313" key="5">
    <source>
        <dbReference type="Proteomes" id="UP001642409"/>
    </source>
</evidence>
<dbReference type="CDD" id="cd04301">
    <property type="entry name" value="NAT_SF"/>
    <property type="match status" value="1"/>
</dbReference>
<keyword evidence="1" id="KW-0012">Acyltransferase</keyword>
<reference evidence="4 5" key="2">
    <citation type="submission" date="2024-07" db="EMBL/GenBank/DDBJ databases">
        <authorList>
            <person name="Akdeniz Z."/>
        </authorList>
    </citation>
    <scope>NUCLEOTIDE SEQUENCE [LARGE SCALE GENOMIC DNA]</scope>
</reference>
<keyword evidence="5" id="KW-1185">Reference proteome</keyword>
<evidence type="ECO:0000259" key="2">
    <source>
        <dbReference type="PROSITE" id="PS51186"/>
    </source>
</evidence>
<proteinExistence type="inferred from homology"/>
<comment type="similarity">
    <text evidence="1">Belongs to the acetyltransferase family. GNA1 subfamily.</text>
</comment>
<accession>A0AA86PEC5</accession>
<dbReference type="EC" id="2.3.1.4" evidence="1"/>
<dbReference type="InterPro" id="IPR016181">
    <property type="entry name" value="Acyl_CoA_acyltransferase"/>
</dbReference>
<dbReference type="InterPro" id="IPR000182">
    <property type="entry name" value="GNAT_dom"/>
</dbReference>
<dbReference type="PANTHER" id="PTHR13355:SF11">
    <property type="entry name" value="GLUCOSAMINE 6-PHOSPHATE N-ACETYLTRANSFERASE"/>
    <property type="match status" value="1"/>
</dbReference>
<feature type="domain" description="N-acetyltransferase" evidence="2">
    <location>
        <begin position="24"/>
        <end position="163"/>
    </location>
</feature>
<dbReference type="EMBL" id="CATOUU010000636">
    <property type="protein sequence ID" value="CAI9936396.1"/>
    <property type="molecule type" value="Genomic_DNA"/>
</dbReference>
<sequence length="163" mass="18487">MCDVKQELPVQSADLSDVESTPEIHIQPLEFRQIPELIQLLSQLSTVGTITNEQMLKFYSKLNINHQVYVIVQNQHVTAAATLLIEEKLLHQNQSVGHIEDVVVDKQSRGKGLGKLMIQFLLALSQDRGCYKCILDCSTDNTEFYKKCNMEAKGVEMALYFTQ</sequence>
<dbReference type="PANTHER" id="PTHR13355">
    <property type="entry name" value="GLUCOSAMINE 6-PHOSPHATE N-ACETYLTRANSFERASE"/>
    <property type="match status" value="1"/>
</dbReference>
<reference evidence="3" key="1">
    <citation type="submission" date="2023-06" db="EMBL/GenBank/DDBJ databases">
        <authorList>
            <person name="Kurt Z."/>
        </authorList>
    </citation>
    <scope>NUCLEOTIDE SEQUENCE</scope>
</reference>
<dbReference type="Gene3D" id="3.40.630.30">
    <property type="match status" value="1"/>
</dbReference>
<comment type="catalytic activity">
    <reaction evidence="1">
        <text>D-glucosamine 6-phosphate + acetyl-CoA = N-acetyl-D-glucosamine 6-phosphate + CoA + H(+)</text>
        <dbReference type="Rhea" id="RHEA:10292"/>
        <dbReference type="ChEBI" id="CHEBI:15378"/>
        <dbReference type="ChEBI" id="CHEBI:57287"/>
        <dbReference type="ChEBI" id="CHEBI:57288"/>
        <dbReference type="ChEBI" id="CHEBI:57513"/>
        <dbReference type="ChEBI" id="CHEBI:58725"/>
        <dbReference type="EC" id="2.3.1.4"/>
    </reaction>
</comment>
<organism evidence="3">
    <name type="scientific">Hexamita inflata</name>
    <dbReference type="NCBI Taxonomy" id="28002"/>
    <lineage>
        <taxon>Eukaryota</taxon>
        <taxon>Metamonada</taxon>
        <taxon>Diplomonadida</taxon>
        <taxon>Hexamitidae</taxon>
        <taxon>Hexamitinae</taxon>
        <taxon>Hexamita</taxon>
    </lineage>
</organism>
<keyword evidence="1" id="KW-0808">Transferase</keyword>
<dbReference type="GO" id="GO:0006048">
    <property type="term" value="P:UDP-N-acetylglucosamine biosynthetic process"/>
    <property type="evidence" value="ECO:0007669"/>
    <property type="project" value="UniProtKB-UniRule"/>
</dbReference>